<feature type="domain" description="Saccharopine dehydrogenase NADP binding" evidence="1">
    <location>
        <begin position="4"/>
        <end position="128"/>
    </location>
</feature>
<dbReference type="PANTHER" id="PTHR43796:SF2">
    <property type="entry name" value="CARBOXYNORSPERMIDINE SYNTHASE"/>
    <property type="match status" value="1"/>
</dbReference>
<dbReference type="AlphaFoldDB" id="A0A429X3B1"/>
<dbReference type="Gene3D" id="3.40.50.720">
    <property type="entry name" value="NAD(P)-binding Rossmann-like Domain"/>
    <property type="match status" value="1"/>
</dbReference>
<comment type="caution">
    <text evidence="2">The sequence shown here is derived from an EMBL/GenBank/DDBJ whole genome shotgun (WGS) entry which is preliminary data.</text>
</comment>
<dbReference type="Pfam" id="PF03435">
    <property type="entry name" value="Sacchrp_dh_NADP"/>
    <property type="match status" value="1"/>
</dbReference>
<gene>
    <name evidence="2" type="ORF">D5F11_020350</name>
</gene>
<sequence length="410" mass="44147">MSKVVILGGAGGMGSMAIKDLVLNKRFSEIVIADINIEAANQIVQEINSDLVSTASINVTDRKELIQLLSDTSIVINFVGPFYRFAPMIIEACMEAKTNYVDICDDYDAAEEILKMDKRVKDAGITVLTGMGTSPGITNILVKMGMDQLDETEEVETIWVMGESETGSAILYHVFHGGTGLVPGYSEGKQTMIKPFQEEGSLVVEFPEPLGKVKVYDVGHPEPITIPHFYPEVKRVTNKGALLPSKIVDNFKKLFDLGFGSTTPINVNGTDIAPRDFAVRFLQENPELLAVGESNGLGGLKVIVKGKKEGKDLGFVYTTVSSEPTAASVAIPAVVGAELIKDGKVDSIGVIAPEVLNPMDVFDYLGSRKSVNEASVSSGLIIDMILDDGSIQSIKKGRPLTSFSRSLPLQ</sequence>
<dbReference type="InterPro" id="IPR005097">
    <property type="entry name" value="Sacchrp_dh_NADP-bd"/>
</dbReference>
<dbReference type="SUPFAM" id="SSF51735">
    <property type="entry name" value="NAD(P)-binding Rossmann-fold domains"/>
    <property type="match status" value="1"/>
</dbReference>
<proteinExistence type="predicted"/>
<dbReference type="EMBL" id="QYTW02000027">
    <property type="protein sequence ID" value="RST57859.1"/>
    <property type="molecule type" value="Genomic_DNA"/>
</dbReference>
<dbReference type="Gene3D" id="3.30.360.10">
    <property type="entry name" value="Dihydrodipicolinate Reductase, domain 2"/>
    <property type="match status" value="1"/>
</dbReference>
<organism evidence="2 3">
    <name type="scientific">Siminovitchia terrae</name>
    <name type="common">Bacillus terrae</name>
    <dbReference type="NCBI Taxonomy" id="1914933"/>
    <lineage>
        <taxon>Bacteria</taxon>
        <taxon>Bacillati</taxon>
        <taxon>Bacillota</taxon>
        <taxon>Bacilli</taxon>
        <taxon>Bacillales</taxon>
        <taxon>Bacillaceae</taxon>
        <taxon>Siminovitchia</taxon>
    </lineage>
</organism>
<evidence type="ECO:0000313" key="2">
    <source>
        <dbReference type="EMBL" id="RST57859.1"/>
    </source>
</evidence>
<dbReference type="OrthoDB" id="2078759at2"/>
<evidence type="ECO:0000313" key="3">
    <source>
        <dbReference type="Proteomes" id="UP000287296"/>
    </source>
</evidence>
<dbReference type="InterPro" id="IPR036291">
    <property type="entry name" value="NAD(P)-bd_dom_sf"/>
</dbReference>
<accession>A0A429X3B1</accession>
<evidence type="ECO:0000259" key="1">
    <source>
        <dbReference type="Pfam" id="PF03435"/>
    </source>
</evidence>
<protein>
    <recommendedName>
        <fullName evidence="1">Saccharopine dehydrogenase NADP binding domain-containing protein</fullName>
    </recommendedName>
</protein>
<dbReference type="PANTHER" id="PTHR43796">
    <property type="entry name" value="CARBOXYNORSPERMIDINE SYNTHASE"/>
    <property type="match status" value="1"/>
</dbReference>
<dbReference type="RefSeq" id="WP_120117963.1">
    <property type="nucleotide sequence ID" value="NZ_BORI01000011.1"/>
</dbReference>
<name>A0A429X3B1_SIMTE</name>
<reference evidence="2 3" key="1">
    <citation type="submission" date="2018-12" db="EMBL/GenBank/DDBJ databases">
        <authorList>
            <person name="Sun L."/>
            <person name="Chen Z."/>
        </authorList>
    </citation>
    <scope>NUCLEOTIDE SEQUENCE [LARGE SCALE GENOMIC DNA]</scope>
    <source>
        <strain evidence="2 3">LMG 29736</strain>
    </source>
</reference>
<dbReference type="Proteomes" id="UP000287296">
    <property type="component" value="Unassembled WGS sequence"/>
</dbReference>